<proteinExistence type="predicted"/>
<gene>
    <name evidence="3" type="ORF">FNZ56_03330</name>
</gene>
<keyword evidence="4" id="KW-1185">Reference proteome</keyword>
<keyword evidence="3" id="KW-0378">Hydrolase</keyword>
<dbReference type="SUPFAM" id="SSF52980">
    <property type="entry name" value="Restriction endonuclease-like"/>
    <property type="match status" value="1"/>
</dbReference>
<evidence type="ECO:0000313" key="3">
    <source>
        <dbReference type="EMBL" id="QDQ72975.1"/>
    </source>
</evidence>
<dbReference type="Proteomes" id="UP000315891">
    <property type="component" value="Chromosome"/>
</dbReference>
<dbReference type="Pfam" id="PF04471">
    <property type="entry name" value="Mrr_cat"/>
    <property type="match status" value="1"/>
</dbReference>
<dbReference type="OrthoDB" id="5965220at2"/>
<keyword evidence="3" id="KW-0540">Nuclease</keyword>
<feature type="transmembrane region" description="Helical" evidence="1">
    <location>
        <begin position="6"/>
        <end position="25"/>
    </location>
</feature>
<sequence>MGTLISLFLALIVAVAIGAGATWYLRRVRLPREETAEGIAALSDMRWRDFIKLVLDVLAGRGFTRVNDPEATSDEADIPLRRDGETWLLSSKHGASYVLGSSDITEFANTMRLRGAQGGLLATPGTFAPEARRHAEAERIELLDGPSLWPELRERLPETQRSAIGARARIHSRQKAWFGWLLGVIAGAAVFLLVHGNDSGDASVATPVVAPVRAPSAKAKAAATQIPANDGVWPAPGDVDTATTEKDRSEAARAIGSLPMVSRALWSSQSTLLVYLNNTSADAKSAICPLLERYPELGASRVQLQPPEGSGEAVRFFQCRAY</sequence>
<dbReference type="AlphaFoldDB" id="A0A516V382"/>
<dbReference type="GO" id="GO:0003677">
    <property type="term" value="F:DNA binding"/>
    <property type="evidence" value="ECO:0007669"/>
    <property type="project" value="InterPro"/>
</dbReference>
<keyword evidence="3" id="KW-0255">Endonuclease</keyword>
<dbReference type="PANTHER" id="PTHR30015">
    <property type="entry name" value="MRR RESTRICTION SYSTEM PROTEIN"/>
    <property type="match status" value="1"/>
</dbReference>
<feature type="transmembrane region" description="Helical" evidence="1">
    <location>
        <begin position="177"/>
        <end position="194"/>
    </location>
</feature>
<keyword evidence="1" id="KW-1133">Transmembrane helix</keyword>
<dbReference type="EMBL" id="CP041742">
    <property type="protein sequence ID" value="QDQ72975.1"/>
    <property type="molecule type" value="Genomic_DNA"/>
</dbReference>
<accession>A0A516V382</accession>
<organism evidence="3 4">
    <name type="scientific">Pseudoluteimonas lycopersici</name>
    <dbReference type="NCBI Taxonomy" id="1324796"/>
    <lineage>
        <taxon>Bacteria</taxon>
        <taxon>Pseudomonadati</taxon>
        <taxon>Pseudomonadota</taxon>
        <taxon>Gammaproteobacteria</taxon>
        <taxon>Lysobacterales</taxon>
        <taxon>Lysobacteraceae</taxon>
        <taxon>Pseudoluteimonas</taxon>
    </lineage>
</organism>
<dbReference type="GO" id="GO:0015666">
    <property type="term" value="F:restriction endodeoxyribonuclease activity"/>
    <property type="evidence" value="ECO:0007669"/>
    <property type="project" value="TreeGrafter"/>
</dbReference>
<dbReference type="InterPro" id="IPR052906">
    <property type="entry name" value="Type_IV_Methyl-Rstrct_Enzyme"/>
</dbReference>
<dbReference type="InterPro" id="IPR007560">
    <property type="entry name" value="Restrct_endonuc_IV_Mrr"/>
</dbReference>
<dbReference type="InterPro" id="IPR011335">
    <property type="entry name" value="Restrct_endonuc-II-like"/>
</dbReference>
<feature type="domain" description="Restriction endonuclease type IV Mrr" evidence="2">
    <location>
        <begin position="43"/>
        <end position="148"/>
    </location>
</feature>
<evidence type="ECO:0000259" key="2">
    <source>
        <dbReference type="Pfam" id="PF04471"/>
    </source>
</evidence>
<evidence type="ECO:0000313" key="4">
    <source>
        <dbReference type="Proteomes" id="UP000315891"/>
    </source>
</evidence>
<dbReference type="PANTHER" id="PTHR30015:SF7">
    <property type="entry name" value="TYPE IV METHYL-DIRECTED RESTRICTION ENZYME ECOKMRR"/>
    <property type="match status" value="1"/>
</dbReference>
<dbReference type="RefSeq" id="WP_143878488.1">
    <property type="nucleotide sequence ID" value="NZ_BAABLZ010000002.1"/>
</dbReference>
<keyword evidence="1" id="KW-0472">Membrane</keyword>
<dbReference type="GO" id="GO:0009307">
    <property type="term" value="P:DNA restriction-modification system"/>
    <property type="evidence" value="ECO:0007669"/>
    <property type="project" value="InterPro"/>
</dbReference>
<evidence type="ECO:0000256" key="1">
    <source>
        <dbReference type="SAM" id="Phobius"/>
    </source>
</evidence>
<reference evidence="3 4" key="1">
    <citation type="submission" date="2019-07" db="EMBL/GenBank/DDBJ databases">
        <title>Lysobacter weifangensis sp. nov., isolated from bensulfuron-methyl contaminated farmland soil.</title>
        <authorList>
            <person name="Zhao H."/>
        </authorList>
    </citation>
    <scope>NUCLEOTIDE SEQUENCE [LARGE SCALE GENOMIC DNA]</scope>
    <source>
        <strain evidence="3 4">CC-Bw-6</strain>
    </source>
</reference>
<name>A0A516V382_9GAMM</name>
<protein>
    <submittedName>
        <fullName evidence="3">Restriction endonuclease</fullName>
    </submittedName>
</protein>
<keyword evidence="1" id="KW-0812">Transmembrane</keyword>